<dbReference type="AlphaFoldDB" id="A0A9P4JFN0"/>
<gene>
    <name evidence="1" type="ORF">K461DRAFT_30916</name>
</gene>
<reference evidence="1" key="1">
    <citation type="journal article" date="2020" name="Stud. Mycol.">
        <title>101 Dothideomycetes genomes: a test case for predicting lifestyles and emergence of pathogens.</title>
        <authorList>
            <person name="Haridas S."/>
            <person name="Albert R."/>
            <person name="Binder M."/>
            <person name="Bloem J."/>
            <person name="Labutti K."/>
            <person name="Salamov A."/>
            <person name="Andreopoulos B."/>
            <person name="Baker S."/>
            <person name="Barry K."/>
            <person name="Bills G."/>
            <person name="Bluhm B."/>
            <person name="Cannon C."/>
            <person name="Castanera R."/>
            <person name="Culley D."/>
            <person name="Daum C."/>
            <person name="Ezra D."/>
            <person name="Gonzalez J."/>
            <person name="Henrissat B."/>
            <person name="Kuo A."/>
            <person name="Liang C."/>
            <person name="Lipzen A."/>
            <person name="Lutzoni F."/>
            <person name="Magnuson J."/>
            <person name="Mondo S."/>
            <person name="Nolan M."/>
            <person name="Ohm R."/>
            <person name="Pangilinan J."/>
            <person name="Park H.-J."/>
            <person name="Ramirez L."/>
            <person name="Alfaro M."/>
            <person name="Sun H."/>
            <person name="Tritt A."/>
            <person name="Yoshinaga Y."/>
            <person name="Zwiers L.-H."/>
            <person name="Turgeon B."/>
            <person name="Goodwin S."/>
            <person name="Spatafora J."/>
            <person name="Crous P."/>
            <person name="Grigoriev I."/>
        </authorList>
    </citation>
    <scope>NUCLEOTIDE SEQUENCE</scope>
    <source>
        <strain evidence="1">CBS 260.36</strain>
    </source>
</reference>
<keyword evidence="2" id="KW-1185">Reference proteome</keyword>
<organism evidence="1 2">
    <name type="scientific">Myriangium duriaei CBS 260.36</name>
    <dbReference type="NCBI Taxonomy" id="1168546"/>
    <lineage>
        <taxon>Eukaryota</taxon>
        <taxon>Fungi</taxon>
        <taxon>Dikarya</taxon>
        <taxon>Ascomycota</taxon>
        <taxon>Pezizomycotina</taxon>
        <taxon>Dothideomycetes</taxon>
        <taxon>Dothideomycetidae</taxon>
        <taxon>Myriangiales</taxon>
        <taxon>Myriangiaceae</taxon>
        <taxon>Myriangium</taxon>
    </lineage>
</organism>
<dbReference type="InterPro" id="IPR008775">
    <property type="entry name" value="Phytyl_CoA_dOase-like"/>
</dbReference>
<evidence type="ECO:0008006" key="3">
    <source>
        <dbReference type="Google" id="ProtNLM"/>
    </source>
</evidence>
<proteinExistence type="predicted"/>
<dbReference type="SUPFAM" id="SSF51197">
    <property type="entry name" value="Clavaminate synthase-like"/>
    <property type="match status" value="1"/>
</dbReference>
<dbReference type="Pfam" id="PF05721">
    <property type="entry name" value="PhyH"/>
    <property type="match status" value="1"/>
</dbReference>
<comment type="caution">
    <text evidence="1">The sequence shown here is derived from an EMBL/GenBank/DDBJ whole genome shotgun (WGS) entry which is preliminary data.</text>
</comment>
<dbReference type="EMBL" id="ML996081">
    <property type="protein sequence ID" value="KAF2158133.1"/>
    <property type="molecule type" value="Genomic_DNA"/>
</dbReference>
<protein>
    <recommendedName>
        <fullName evidence="3">Phytanoyl-CoA dioxygenase</fullName>
    </recommendedName>
</protein>
<dbReference type="Gene3D" id="2.60.120.620">
    <property type="entry name" value="q2cbj1_9rhob like domain"/>
    <property type="match status" value="1"/>
</dbReference>
<name>A0A9P4JFN0_9PEZI</name>
<accession>A0A9P4JFN0</accession>
<dbReference type="PANTHER" id="PTHR40470:SF1">
    <property type="entry name" value="PHYTANOYL-COA DIOXYGENASE FAMILY PROTEIN (AFU_ORTHOLOGUE AFUA_2G15850)"/>
    <property type="match status" value="1"/>
</dbReference>
<dbReference type="PANTHER" id="PTHR40470">
    <property type="entry name" value="PHYTANOYL-COA DIOXYGENASE FAMILY PROTEIN (AFU_ORTHOLOGUE AFUA_2G15850)"/>
    <property type="match status" value="1"/>
</dbReference>
<sequence length="300" mass="33023">MASAAPNLDLKAELAEHGFVLIPSLLSQDELKTLRSATAGSTAAARNGKWPHIRTLPKQFPPWGSDPSAGIWGVQHLLHPSQPSTEPGVYAKSYFHPGVLAAVTEILSCKSEDLVMELYNLLVRPDADFALRWHRDDIAASATAEEELEVLKKPITHAQWNLALYDDQSLIVVPGSHKRARTDEERAAEPYQDHIPGMKVVGMKAGDAVFYDNNILHRGVYLADRERATLHGSMGITAGEKDRARNVLQHGVGGWVDESDFSKLEGTWQGRPLREVAEGMRERLKAMGTGEGIGFFSKDE</sequence>
<evidence type="ECO:0000313" key="1">
    <source>
        <dbReference type="EMBL" id="KAF2158133.1"/>
    </source>
</evidence>
<evidence type="ECO:0000313" key="2">
    <source>
        <dbReference type="Proteomes" id="UP000799439"/>
    </source>
</evidence>
<dbReference type="Proteomes" id="UP000799439">
    <property type="component" value="Unassembled WGS sequence"/>
</dbReference>
<dbReference type="OrthoDB" id="2106152at2759"/>